<keyword evidence="3" id="KW-1133">Transmembrane helix</keyword>
<organism evidence="5 6">
    <name type="scientific">Puccinia triticina</name>
    <dbReference type="NCBI Taxonomy" id="208348"/>
    <lineage>
        <taxon>Eukaryota</taxon>
        <taxon>Fungi</taxon>
        <taxon>Dikarya</taxon>
        <taxon>Basidiomycota</taxon>
        <taxon>Pucciniomycotina</taxon>
        <taxon>Pucciniomycetes</taxon>
        <taxon>Pucciniales</taxon>
        <taxon>Pucciniaceae</taxon>
        <taxon>Puccinia</taxon>
    </lineage>
</organism>
<reference evidence="5" key="1">
    <citation type="submission" date="2022-10" db="EMBL/GenBank/DDBJ databases">
        <title>Puccinia triticina Genome sequencing and assembly.</title>
        <authorList>
            <person name="Li C."/>
        </authorList>
    </citation>
    <scope>NUCLEOTIDE SEQUENCE</scope>
    <source>
        <strain evidence="5">Pt15</strain>
    </source>
</reference>
<evidence type="ECO:0000313" key="6">
    <source>
        <dbReference type="Proteomes" id="UP001164743"/>
    </source>
</evidence>
<evidence type="ECO:0000256" key="2">
    <source>
        <dbReference type="ARBA" id="ARBA00022692"/>
    </source>
</evidence>
<keyword evidence="4" id="KW-0472">Membrane</keyword>
<dbReference type="PANTHER" id="PTHR11384:SF69">
    <property type="entry name" value="PEROXISOMAL LONG-CHAIN FATTY ACID IMPORT PROTEIN 1"/>
    <property type="match status" value="1"/>
</dbReference>
<keyword evidence="2" id="KW-0812">Transmembrane</keyword>
<evidence type="ECO:0000256" key="1">
    <source>
        <dbReference type="ARBA" id="ARBA00022448"/>
    </source>
</evidence>
<evidence type="ECO:0000313" key="5">
    <source>
        <dbReference type="EMBL" id="WAQ81230.1"/>
    </source>
</evidence>
<dbReference type="PANTHER" id="PTHR11384">
    <property type="entry name" value="ATP-BINDING CASSETTE, SUB-FAMILY D MEMBER"/>
    <property type="match status" value="1"/>
</dbReference>
<name>A0ABY7CBH8_9BASI</name>
<keyword evidence="1" id="KW-0813">Transport</keyword>
<evidence type="ECO:0000256" key="4">
    <source>
        <dbReference type="ARBA" id="ARBA00023136"/>
    </source>
</evidence>
<evidence type="ECO:0000256" key="3">
    <source>
        <dbReference type="ARBA" id="ARBA00022989"/>
    </source>
</evidence>
<dbReference type="Proteomes" id="UP001164743">
    <property type="component" value="Chromosome 1A"/>
</dbReference>
<keyword evidence="6" id="KW-1185">Reference proteome</keyword>
<dbReference type="GeneID" id="77806506"/>
<proteinExistence type="predicted"/>
<accession>A0ABY7CBH8</accession>
<dbReference type="InterPro" id="IPR050835">
    <property type="entry name" value="ABC_transporter_sub-D"/>
</dbReference>
<gene>
    <name evidence="5" type="ORF">PtA15_1A570</name>
</gene>
<dbReference type="RefSeq" id="XP_053016785.1">
    <property type="nucleotide sequence ID" value="XM_053165611.1"/>
</dbReference>
<dbReference type="EMBL" id="CP110421">
    <property type="protein sequence ID" value="WAQ81230.1"/>
    <property type="molecule type" value="Genomic_DNA"/>
</dbReference>
<sequence>MAARGVSNDDLLRILAIVNLDTIVQRKGGWDVVREWRDALGGGDKQRLAICRLYYHSHKALEQKLLEVPKLVARLEQLKETRLKNLKGPVLSPAQEDSIRRAFNAVQDGKNVIIHMYKKFLTGCLCP</sequence>
<protein>
    <submittedName>
        <fullName evidence="5">Uncharacterized protein</fullName>
    </submittedName>
</protein>